<keyword evidence="1" id="KW-0175">Coiled coil</keyword>
<evidence type="ECO:0000313" key="3">
    <source>
        <dbReference type="Proteomes" id="UP000261828"/>
    </source>
</evidence>
<evidence type="ECO:0000256" key="1">
    <source>
        <dbReference type="SAM" id="Coils"/>
    </source>
</evidence>
<organism evidence="2 3">
    <name type="scientific">Flagellimonas nanhaiensis</name>
    <dbReference type="NCBI Taxonomy" id="2292706"/>
    <lineage>
        <taxon>Bacteria</taxon>
        <taxon>Pseudomonadati</taxon>
        <taxon>Bacteroidota</taxon>
        <taxon>Flavobacteriia</taxon>
        <taxon>Flavobacteriales</taxon>
        <taxon>Flavobacteriaceae</taxon>
        <taxon>Flagellimonas</taxon>
    </lineage>
</organism>
<dbReference type="EMBL" id="QTJX01000002">
    <property type="protein sequence ID" value="RDY60053.1"/>
    <property type="molecule type" value="Genomic_DNA"/>
</dbReference>
<evidence type="ECO:0000313" key="2">
    <source>
        <dbReference type="EMBL" id="RDY60053.1"/>
    </source>
</evidence>
<dbReference type="AlphaFoldDB" id="A0A371JRH7"/>
<keyword evidence="3" id="KW-1185">Reference proteome</keyword>
<name>A0A371JRH7_9FLAO</name>
<gene>
    <name evidence="2" type="ORF">DX873_11990</name>
</gene>
<comment type="caution">
    <text evidence="2">The sequence shown here is derived from an EMBL/GenBank/DDBJ whole genome shotgun (WGS) entry which is preliminary data.</text>
</comment>
<protein>
    <submittedName>
        <fullName evidence="2">Uncharacterized protein</fullName>
    </submittedName>
</protein>
<reference evidence="2 3" key="1">
    <citation type="submission" date="2018-08" db="EMBL/GenBank/DDBJ databases">
        <title>Muricauda nanhaiensis sp. nov., isolated from seawater of the South China Sea.</title>
        <authorList>
            <person name="Dang Y."/>
        </authorList>
    </citation>
    <scope>NUCLEOTIDE SEQUENCE [LARGE SCALE GENOMIC DNA]</scope>
    <source>
        <strain evidence="2 3">SM1704</strain>
    </source>
</reference>
<feature type="coiled-coil region" evidence="1">
    <location>
        <begin position="36"/>
        <end position="63"/>
    </location>
</feature>
<accession>A0A371JRH7</accession>
<proteinExistence type="predicted"/>
<dbReference type="Proteomes" id="UP000261828">
    <property type="component" value="Unassembled WGS sequence"/>
</dbReference>
<sequence>MVKFERQKISINPLKKLKMGHGPKLGNAIKDNTAARNAVNAAVKQAEAELKNTEAKAKAFINSHTKGIVDIKASNANSYSKFSEEYSLKVLDTIVDGIVDGAKTYLDPTNEATKAAKLAEDAGTIVKGILALFSTSSSVNENVQVTFNQIQAADGTNWAVYYACSSMSVKAENAWGNKDIIVVSNMYLLATVKPNPEATYEKMLQQDLDTLLTLNEQFDKAIIDARTEGDLDNLKFYQEKLNMEQEKIKKELELIGA</sequence>